<dbReference type="EMBL" id="JARJFB010000060">
    <property type="protein sequence ID" value="MEA0970909.1"/>
    <property type="molecule type" value="Genomic_DNA"/>
</dbReference>
<dbReference type="Proteomes" id="UP001291687">
    <property type="component" value="Unassembled WGS sequence"/>
</dbReference>
<comment type="caution">
    <text evidence="1">The sequence shown here is derived from an EMBL/GenBank/DDBJ whole genome shotgun (WGS) entry which is preliminary data.</text>
</comment>
<keyword evidence="1" id="KW-0378">Hydrolase</keyword>
<evidence type="ECO:0000313" key="1">
    <source>
        <dbReference type="EMBL" id="MEA0970909.1"/>
    </source>
</evidence>
<dbReference type="RefSeq" id="WP_322776808.1">
    <property type="nucleotide sequence ID" value="NZ_JARJFB010000060.1"/>
</dbReference>
<dbReference type="SUPFAM" id="SSF51445">
    <property type="entry name" value="(Trans)glycosidases"/>
    <property type="match status" value="1"/>
</dbReference>
<protein>
    <submittedName>
        <fullName evidence="1">Glycosyl hydrolase</fullName>
    </submittedName>
</protein>
<evidence type="ECO:0000313" key="2">
    <source>
        <dbReference type="Proteomes" id="UP001291687"/>
    </source>
</evidence>
<organism evidence="1 2">
    <name type="scientific">Candidatus Megaera venefica</name>
    <dbReference type="NCBI Taxonomy" id="2055910"/>
    <lineage>
        <taxon>Bacteria</taxon>
        <taxon>Pseudomonadati</taxon>
        <taxon>Pseudomonadota</taxon>
        <taxon>Alphaproteobacteria</taxon>
        <taxon>Rickettsiales</taxon>
        <taxon>Rickettsiaceae</taxon>
        <taxon>Candidatus Megaera</taxon>
    </lineage>
</organism>
<sequence>MNAKSLSLVESLLQKRNWINYSPGKPFNLYSQDKVTEKQVYDELIILYKSGFRGLSCYGFFNGLENIPQIAKEIGFEKVISLLWWPNDELYELEKDNLKKKIHHIDSVLIGNEVIHKGLADFDKLKNEITELKRRYQIPITTGLHRFEYNMSSRLALELGDYIMCNLQTWWVNVRRDPIDGAGWIKATYEEILKNPFLPKNKAVIVHEATWPCGENIPEGITKEKSYENQKIFYEKLLEYNIPFIWSFSTDMPFAQIKSPPGGYGGLWTEDWQPKPVVDLLSRVK</sequence>
<accession>A0ABU5NCM9</accession>
<dbReference type="GO" id="GO:0016787">
    <property type="term" value="F:hydrolase activity"/>
    <property type="evidence" value="ECO:0007669"/>
    <property type="project" value="UniProtKB-KW"/>
</dbReference>
<gene>
    <name evidence="1" type="ORF">Megvenef_00878</name>
</gene>
<proteinExistence type="predicted"/>
<keyword evidence="2" id="KW-1185">Reference proteome</keyword>
<dbReference type="InterPro" id="IPR017853">
    <property type="entry name" value="GH"/>
</dbReference>
<name>A0ABU5NCM9_9RICK</name>
<reference evidence="1 2" key="1">
    <citation type="submission" date="2023-03" db="EMBL/GenBank/DDBJ databases">
        <title>Host association and intracellularity evolved multiple times independently in the Rickettsiales.</title>
        <authorList>
            <person name="Castelli M."/>
            <person name="Nardi T."/>
            <person name="Gammuto L."/>
            <person name="Bellinzona G."/>
            <person name="Sabaneyeva E."/>
            <person name="Potekhin A."/>
            <person name="Serra V."/>
            <person name="Petroni G."/>
            <person name="Sassera D."/>
        </authorList>
    </citation>
    <scope>NUCLEOTIDE SEQUENCE [LARGE SCALE GENOMIC DNA]</scope>
    <source>
        <strain evidence="1 2">Sr 2-6</strain>
    </source>
</reference>